<dbReference type="Gene3D" id="1.50.10.20">
    <property type="match status" value="1"/>
</dbReference>
<proteinExistence type="predicted"/>
<dbReference type="InterPro" id="IPR012669">
    <property type="entry name" value="Pectate_lyase"/>
</dbReference>
<organism evidence="1 2">
    <name type="scientific">Sagittula salina</name>
    <dbReference type="NCBI Taxonomy" id="2820268"/>
    <lineage>
        <taxon>Bacteria</taxon>
        <taxon>Pseudomonadati</taxon>
        <taxon>Pseudomonadota</taxon>
        <taxon>Alphaproteobacteria</taxon>
        <taxon>Rhodobacterales</taxon>
        <taxon>Roseobacteraceae</taxon>
        <taxon>Sagittula</taxon>
    </lineage>
</organism>
<dbReference type="EMBL" id="JAGISH010000062">
    <property type="protein sequence ID" value="MBP0485236.1"/>
    <property type="molecule type" value="Genomic_DNA"/>
</dbReference>
<keyword evidence="2" id="KW-1185">Reference proteome</keyword>
<dbReference type="AlphaFoldDB" id="A0A940MUR2"/>
<feature type="non-terminal residue" evidence="1">
    <location>
        <position position="1"/>
    </location>
</feature>
<name>A0A940MUR2_9RHOB</name>
<evidence type="ECO:0000313" key="1">
    <source>
        <dbReference type="EMBL" id="MBP0485236.1"/>
    </source>
</evidence>
<sequence length="88" mass="9851">NGGFPQYYPDNSGYRHAITYNDNAMIQALEILREMAEQKGNFSIMNSSLIPAAKQAVARGIDCILRTQYVQNGTLTAWCAQHDEKTLL</sequence>
<reference evidence="1" key="1">
    <citation type="submission" date="2021-03" db="EMBL/GenBank/DDBJ databases">
        <title>Sagittula salina sp. nov. strain M10.9X isolated from the marine waste.</title>
        <authorList>
            <person name="Satari L."/>
            <person name="Molina-Menor E."/>
            <person name="Vidal-Verdu A."/>
            <person name="Pascual J."/>
            <person name="Pereto J."/>
            <person name="Porcar M."/>
        </authorList>
    </citation>
    <scope>NUCLEOTIDE SEQUENCE</scope>
    <source>
        <strain evidence="1">M10.9X</strain>
    </source>
</reference>
<dbReference type="SUPFAM" id="SSF81853">
    <property type="entry name" value="Family 10 polysaccharide lyase"/>
    <property type="match status" value="1"/>
</dbReference>
<feature type="non-terminal residue" evidence="1">
    <location>
        <position position="88"/>
    </location>
</feature>
<evidence type="ECO:0000313" key="2">
    <source>
        <dbReference type="Proteomes" id="UP000675940"/>
    </source>
</evidence>
<dbReference type="RefSeq" id="WP_209364261.1">
    <property type="nucleotide sequence ID" value="NZ_JAGISH010000062.1"/>
</dbReference>
<protein>
    <submittedName>
        <fullName evidence="1">Uncharacterized protein</fullName>
    </submittedName>
</protein>
<comment type="caution">
    <text evidence="1">The sequence shown here is derived from an EMBL/GenBank/DDBJ whole genome shotgun (WGS) entry which is preliminary data.</text>
</comment>
<accession>A0A940MUR2</accession>
<gene>
    <name evidence="1" type="ORF">J5474_22565</name>
</gene>
<dbReference type="Proteomes" id="UP000675940">
    <property type="component" value="Unassembled WGS sequence"/>
</dbReference>
<dbReference type="Pfam" id="PF09492">
    <property type="entry name" value="Pec_lyase"/>
    <property type="match status" value="1"/>
</dbReference>